<evidence type="ECO:0008006" key="4">
    <source>
        <dbReference type="Google" id="ProtNLM"/>
    </source>
</evidence>
<feature type="signal peptide" evidence="1">
    <location>
        <begin position="1"/>
        <end position="27"/>
    </location>
</feature>
<evidence type="ECO:0000256" key="1">
    <source>
        <dbReference type="SAM" id="SignalP"/>
    </source>
</evidence>
<accession>A0A5C4V5X3</accession>
<dbReference type="RefSeq" id="WP_139643826.1">
    <property type="nucleotide sequence ID" value="NZ_BAAAZS010000037.1"/>
</dbReference>
<name>A0A5C4V5X3_9ACTN</name>
<dbReference type="Proteomes" id="UP000311713">
    <property type="component" value="Unassembled WGS sequence"/>
</dbReference>
<gene>
    <name evidence="2" type="ORF">FH715_11135</name>
</gene>
<dbReference type="EMBL" id="VDGT01000006">
    <property type="protein sequence ID" value="TNM31221.1"/>
    <property type="molecule type" value="Genomic_DNA"/>
</dbReference>
<evidence type="ECO:0000313" key="3">
    <source>
        <dbReference type="Proteomes" id="UP000311713"/>
    </source>
</evidence>
<proteinExistence type="predicted"/>
<comment type="caution">
    <text evidence="2">The sequence shown here is derived from an EMBL/GenBank/DDBJ whole genome shotgun (WGS) entry which is preliminary data.</text>
</comment>
<dbReference type="InterPro" id="IPR005506">
    <property type="entry name" value="DUF312_ALF"/>
</dbReference>
<dbReference type="AlphaFoldDB" id="A0A5C4V5X3"/>
<sequence>MRLTRVAVTVAATALAPTLLLATPAFASGGAGATAPAGDGVVPTATADDELDELRVAVTRILDAATEADDKAVIRGANEALDAGTEEALRAFLETGYPAAQFEDDRVAAFRILNLAVEAGDKAVEREVTEALEAGTAEALREFRETGYAVAQFEDDKVATFRILNNAQRAGDKAVEREAIAALEEGTPQAVREFRETGYRLAQFEDDQVATFRILADPDISDALRAAAEAALEEGTPEALRYFITQGQYEVDA</sequence>
<dbReference type="OrthoDB" id="3386003at2"/>
<evidence type="ECO:0000313" key="2">
    <source>
        <dbReference type="EMBL" id="TNM31221.1"/>
    </source>
</evidence>
<organism evidence="2 3">
    <name type="scientific">Streptomyces sedi</name>
    <dbReference type="NCBI Taxonomy" id="555059"/>
    <lineage>
        <taxon>Bacteria</taxon>
        <taxon>Bacillati</taxon>
        <taxon>Actinomycetota</taxon>
        <taxon>Actinomycetes</taxon>
        <taxon>Kitasatosporales</taxon>
        <taxon>Streptomycetaceae</taxon>
        <taxon>Streptomyces</taxon>
    </lineage>
</organism>
<protein>
    <recommendedName>
        <fullName evidence="4">ALF repeat-containing protein</fullName>
    </recommendedName>
</protein>
<reference evidence="2 3" key="1">
    <citation type="submission" date="2019-06" db="EMBL/GenBank/DDBJ databases">
        <title>Draft genome of Streptomyces sedi sp. JCM16909.</title>
        <authorList>
            <person name="Klykleung N."/>
            <person name="Tanasupawat S."/>
            <person name="Kudo T."/>
            <person name="Yuki M."/>
            <person name="Ohkuma M."/>
        </authorList>
    </citation>
    <scope>NUCLEOTIDE SEQUENCE [LARGE SCALE GENOMIC DNA]</scope>
    <source>
        <strain evidence="2 3">JCM 16909</strain>
    </source>
</reference>
<feature type="chain" id="PRO_5023054465" description="ALF repeat-containing protein" evidence="1">
    <location>
        <begin position="28"/>
        <end position="253"/>
    </location>
</feature>
<keyword evidence="1" id="KW-0732">Signal</keyword>
<keyword evidence="3" id="KW-1185">Reference proteome</keyword>
<dbReference type="Pfam" id="PF03752">
    <property type="entry name" value="ALF"/>
    <property type="match status" value="4"/>
</dbReference>